<organism evidence="2 3">
    <name type="scientific">Salinimonas marina</name>
    <dbReference type="NCBI Taxonomy" id="2785918"/>
    <lineage>
        <taxon>Bacteria</taxon>
        <taxon>Pseudomonadati</taxon>
        <taxon>Pseudomonadota</taxon>
        <taxon>Gammaproteobacteria</taxon>
        <taxon>Alteromonadales</taxon>
        <taxon>Alteromonadaceae</taxon>
        <taxon>Alteromonas/Salinimonas group</taxon>
        <taxon>Salinimonas</taxon>
    </lineage>
</organism>
<feature type="transmembrane region" description="Helical" evidence="1">
    <location>
        <begin position="29"/>
        <end position="49"/>
    </location>
</feature>
<accession>A0A7S9HC25</accession>
<evidence type="ECO:0000256" key="1">
    <source>
        <dbReference type="SAM" id="Phobius"/>
    </source>
</evidence>
<evidence type="ECO:0000313" key="3">
    <source>
        <dbReference type="Proteomes" id="UP000595095"/>
    </source>
</evidence>
<evidence type="ECO:0000313" key="2">
    <source>
        <dbReference type="EMBL" id="QPG04715.1"/>
    </source>
</evidence>
<gene>
    <name evidence="2" type="ORF">IT774_10865</name>
</gene>
<evidence type="ECO:0008006" key="4">
    <source>
        <dbReference type="Google" id="ProtNLM"/>
    </source>
</evidence>
<keyword evidence="1" id="KW-0812">Transmembrane</keyword>
<protein>
    <recommendedName>
        <fullName evidence="4">YcxB-like protein domain-containing protein</fullName>
    </recommendedName>
</protein>
<reference evidence="2 3" key="1">
    <citation type="submission" date="2020-11" db="EMBL/GenBank/DDBJ databases">
        <title>Complete genome sequence for Salinimonas sp. strain G2-b.</title>
        <authorList>
            <person name="Park S.-J."/>
        </authorList>
    </citation>
    <scope>NUCLEOTIDE SEQUENCE [LARGE SCALE GENOMIC DNA]</scope>
    <source>
        <strain evidence="2 3">G2-b</strain>
    </source>
</reference>
<dbReference type="Proteomes" id="UP000595095">
    <property type="component" value="Chromosome"/>
</dbReference>
<sequence>MSIELTLRYTEDEYLCSDKERMAQIPYKALHTYAPLGVFFISAFTLFQFAAMASWWGTAMLVVVGSYSLLCLAEEWISPKLALMCARKTKLNDTYQFSIDRQGCRRTSKQGLLVAPWSEFVSIEFYPRNVFFNLKRGSIVIPLSRLSESQLKELKGYVQSSTN</sequence>
<keyword evidence="3" id="KW-1185">Reference proteome</keyword>
<name>A0A7S9HC25_9ALTE</name>
<keyword evidence="1" id="KW-0472">Membrane</keyword>
<dbReference type="RefSeq" id="WP_195809808.1">
    <property type="nucleotide sequence ID" value="NZ_CP064795.1"/>
</dbReference>
<feature type="transmembrane region" description="Helical" evidence="1">
    <location>
        <begin position="55"/>
        <end position="73"/>
    </location>
</feature>
<keyword evidence="1" id="KW-1133">Transmembrane helix</keyword>
<proteinExistence type="predicted"/>
<dbReference type="KEGG" id="smaa:IT774_10865"/>
<dbReference type="AlphaFoldDB" id="A0A7S9HC25"/>
<dbReference type="EMBL" id="CP064795">
    <property type="protein sequence ID" value="QPG04715.1"/>
    <property type="molecule type" value="Genomic_DNA"/>
</dbReference>